<dbReference type="GO" id="GO:0006032">
    <property type="term" value="P:chitin catabolic process"/>
    <property type="evidence" value="ECO:0007669"/>
    <property type="project" value="UniProtKB-KW"/>
</dbReference>
<keyword evidence="9" id="KW-1133">Transmembrane helix</keyword>
<evidence type="ECO:0000256" key="5">
    <source>
        <dbReference type="ARBA" id="ARBA00023295"/>
    </source>
</evidence>
<reference evidence="11" key="1">
    <citation type="submission" date="2016-04" db="EMBL/GenBank/DDBJ databases">
        <authorList>
            <person name="Evans L.H."/>
            <person name="Alamgir A."/>
            <person name="Owens N."/>
            <person name="Weber N.D."/>
            <person name="Virtaneva K."/>
            <person name="Barbian K."/>
            <person name="Babar A."/>
            <person name="Rosenke K."/>
        </authorList>
    </citation>
    <scope>NUCLEOTIDE SEQUENCE [LARGE SCALE GENOMIC DNA]</scope>
    <source>
        <strain evidence="11">CBS 101.48</strain>
    </source>
</reference>
<dbReference type="GO" id="GO:0008061">
    <property type="term" value="F:chitin binding"/>
    <property type="evidence" value="ECO:0007669"/>
    <property type="project" value="InterPro"/>
</dbReference>
<dbReference type="Pfam" id="PF00704">
    <property type="entry name" value="Glyco_hydro_18"/>
    <property type="match status" value="1"/>
</dbReference>
<keyword evidence="2 7" id="KW-0378">Hydrolase</keyword>
<organism evidence="11">
    <name type="scientific">Absidia glauca</name>
    <name type="common">Pin mould</name>
    <dbReference type="NCBI Taxonomy" id="4829"/>
    <lineage>
        <taxon>Eukaryota</taxon>
        <taxon>Fungi</taxon>
        <taxon>Fungi incertae sedis</taxon>
        <taxon>Mucoromycota</taxon>
        <taxon>Mucoromycotina</taxon>
        <taxon>Mucoromycetes</taxon>
        <taxon>Mucorales</taxon>
        <taxon>Cunninghamellaceae</taxon>
        <taxon>Absidia</taxon>
    </lineage>
</organism>
<evidence type="ECO:0000256" key="4">
    <source>
        <dbReference type="ARBA" id="ARBA00023277"/>
    </source>
</evidence>
<evidence type="ECO:0000313" key="12">
    <source>
        <dbReference type="Proteomes" id="UP000078561"/>
    </source>
</evidence>
<dbReference type="AlphaFoldDB" id="A0A163IS85"/>
<dbReference type="InParanoid" id="A0A163IS85"/>
<dbReference type="InterPro" id="IPR001579">
    <property type="entry name" value="Glyco_hydro_18_chit_AS"/>
</dbReference>
<proteinExistence type="inferred from homology"/>
<dbReference type="OrthoDB" id="76388at2759"/>
<dbReference type="GO" id="GO:0005576">
    <property type="term" value="C:extracellular region"/>
    <property type="evidence" value="ECO:0007669"/>
    <property type="project" value="TreeGrafter"/>
</dbReference>
<dbReference type="STRING" id="4829.A0A163IS85"/>
<sequence length="401" mass="45104">MWITRHAYVLFFMVIFVAVAVVADEKRSYRLNAYVTDWALPKRIAWNKLDHVLYAFAVPDRNGQLGQFDGRQLQKVVNEAHANRKAASLSVGGWTGSVYFSSLIRTPASRNLFANNLLILVKKYNLDGLNLDWEYPNADNGVSCNQKHPRDTENLLAFVQLLRSKLNKLYPHKHKAITVAVASQVFNDGNKKPSKRLSQGWATAVDAFYVMAYDLRGTWDTTTGPNAPLRSGKPGMTTAASAMQAWAAAGIPHHQLVLGVPFYGYVTRTDPTARATTSMEIRLAADKVQIAGDEHDSQEKEPCHGASRGVYSGEYQWRSIKRDGILTNGRGWHSVWDRTTRTPYSVNRVQHKFLTFDDPKSLHAKAEFVEDNEFGGIMLWSLEMDDNENSLLNALQSVRED</sequence>
<dbReference type="PANTHER" id="PTHR11177">
    <property type="entry name" value="CHITINASE"/>
    <property type="match status" value="1"/>
</dbReference>
<dbReference type="InterPro" id="IPR001223">
    <property type="entry name" value="Glyco_hydro18_cat"/>
</dbReference>
<keyword evidence="9" id="KW-0812">Transmembrane</keyword>
<dbReference type="Gene3D" id="3.10.50.10">
    <property type="match status" value="1"/>
</dbReference>
<feature type="domain" description="GH18" evidence="10">
    <location>
        <begin position="29"/>
        <end position="401"/>
    </location>
</feature>
<dbReference type="PROSITE" id="PS01095">
    <property type="entry name" value="GH18_1"/>
    <property type="match status" value="1"/>
</dbReference>
<gene>
    <name evidence="11" type="primary">ABSGL_00353.1 scaffold 492</name>
</gene>
<name>A0A163IS85_ABSGL</name>
<evidence type="ECO:0000256" key="8">
    <source>
        <dbReference type="RuleBase" id="RU004453"/>
    </source>
</evidence>
<evidence type="ECO:0000256" key="3">
    <source>
        <dbReference type="ARBA" id="ARBA00023024"/>
    </source>
</evidence>
<dbReference type="EMBL" id="LT550136">
    <property type="protein sequence ID" value="SAL95054.1"/>
    <property type="molecule type" value="Genomic_DNA"/>
</dbReference>
<dbReference type="Gene3D" id="3.20.20.80">
    <property type="entry name" value="Glycosidases"/>
    <property type="match status" value="1"/>
</dbReference>
<evidence type="ECO:0000256" key="6">
    <source>
        <dbReference type="ARBA" id="ARBA00023326"/>
    </source>
</evidence>
<keyword evidence="9" id="KW-0472">Membrane</keyword>
<protein>
    <recommendedName>
        <fullName evidence="10">GH18 domain-containing protein</fullName>
    </recommendedName>
</protein>
<keyword evidence="6" id="KW-0624">Polysaccharide degradation</keyword>
<dbReference type="GO" id="GO:0000272">
    <property type="term" value="P:polysaccharide catabolic process"/>
    <property type="evidence" value="ECO:0007669"/>
    <property type="project" value="UniProtKB-KW"/>
</dbReference>
<dbReference type="Proteomes" id="UP000078561">
    <property type="component" value="Unassembled WGS sequence"/>
</dbReference>
<dbReference type="PANTHER" id="PTHR11177:SF392">
    <property type="entry name" value="HAP41P"/>
    <property type="match status" value="1"/>
</dbReference>
<keyword evidence="3" id="KW-0146">Chitin degradation</keyword>
<dbReference type="InterPro" id="IPR011583">
    <property type="entry name" value="Chitinase_II/V-like_cat"/>
</dbReference>
<accession>A0A163IS85</accession>
<keyword evidence="12" id="KW-1185">Reference proteome</keyword>
<keyword evidence="5 7" id="KW-0326">Glycosidase</keyword>
<dbReference type="SMART" id="SM00636">
    <property type="entry name" value="Glyco_18"/>
    <property type="match status" value="1"/>
</dbReference>
<feature type="transmembrane region" description="Helical" evidence="9">
    <location>
        <begin position="6"/>
        <end position="23"/>
    </location>
</feature>
<dbReference type="SUPFAM" id="SSF51445">
    <property type="entry name" value="(Trans)glycosidases"/>
    <property type="match status" value="1"/>
</dbReference>
<comment type="similarity">
    <text evidence="8">Belongs to the glycosyl hydrolase 18 family.</text>
</comment>
<evidence type="ECO:0000256" key="9">
    <source>
        <dbReference type="SAM" id="Phobius"/>
    </source>
</evidence>
<dbReference type="InterPro" id="IPR029070">
    <property type="entry name" value="Chitinase_insertion_sf"/>
</dbReference>
<dbReference type="InterPro" id="IPR050314">
    <property type="entry name" value="Glycosyl_Hydrlase_18"/>
</dbReference>
<keyword evidence="4" id="KW-0119">Carbohydrate metabolism</keyword>
<dbReference type="InterPro" id="IPR017853">
    <property type="entry name" value="GH"/>
</dbReference>
<evidence type="ECO:0000256" key="2">
    <source>
        <dbReference type="ARBA" id="ARBA00022801"/>
    </source>
</evidence>
<dbReference type="OMA" id="PWTKLDH"/>
<evidence type="ECO:0000259" key="10">
    <source>
        <dbReference type="PROSITE" id="PS51910"/>
    </source>
</evidence>
<dbReference type="GO" id="GO:0008843">
    <property type="term" value="F:endochitinase activity"/>
    <property type="evidence" value="ECO:0007669"/>
    <property type="project" value="UniProtKB-EC"/>
</dbReference>
<dbReference type="PROSITE" id="PS51910">
    <property type="entry name" value="GH18_2"/>
    <property type="match status" value="1"/>
</dbReference>
<evidence type="ECO:0000256" key="7">
    <source>
        <dbReference type="RuleBase" id="RU000489"/>
    </source>
</evidence>
<comment type="catalytic activity">
    <reaction evidence="1">
        <text>Random endo-hydrolysis of N-acetyl-beta-D-glucosaminide (1-&gt;4)-beta-linkages in chitin and chitodextrins.</text>
        <dbReference type="EC" id="3.2.1.14"/>
    </reaction>
</comment>
<evidence type="ECO:0000256" key="1">
    <source>
        <dbReference type="ARBA" id="ARBA00000822"/>
    </source>
</evidence>
<evidence type="ECO:0000313" key="11">
    <source>
        <dbReference type="EMBL" id="SAL95054.1"/>
    </source>
</evidence>